<dbReference type="PANTHER" id="PTHR30348">
    <property type="entry name" value="UNCHARACTERIZED PROTEIN YECE"/>
    <property type="match status" value="1"/>
</dbReference>
<evidence type="ECO:0000313" key="1">
    <source>
        <dbReference type="EMBL" id="CAH0991683.1"/>
    </source>
</evidence>
<organism evidence="1 2">
    <name type="scientific">Sinobacterium norvegicum</name>
    <dbReference type="NCBI Taxonomy" id="1641715"/>
    <lineage>
        <taxon>Bacteria</taxon>
        <taxon>Pseudomonadati</taxon>
        <taxon>Pseudomonadota</taxon>
        <taxon>Gammaproteobacteria</taxon>
        <taxon>Cellvibrionales</taxon>
        <taxon>Spongiibacteraceae</taxon>
        <taxon>Sinobacterium</taxon>
    </lineage>
</organism>
<name>A0ABM9AEQ2_9GAMM</name>
<dbReference type="Gene3D" id="3.20.20.410">
    <property type="entry name" value="Protein of unknown function UPF0759"/>
    <property type="match status" value="1"/>
</dbReference>
<protein>
    <recommendedName>
        <fullName evidence="3">DUF72 domain-containing protein</fullName>
    </recommendedName>
</protein>
<proteinExistence type="predicted"/>
<evidence type="ECO:0008006" key="3">
    <source>
        <dbReference type="Google" id="ProtNLM"/>
    </source>
</evidence>
<dbReference type="InterPro" id="IPR002763">
    <property type="entry name" value="DUF72"/>
</dbReference>
<accession>A0ABM9AEQ2</accession>
<evidence type="ECO:0000313" key="2">
    <source>
        <dbReference type="Proteomes" id="UP000838100"/>
    </source>
</evidence>
<dbReference type="Proteomes" id="UP000838100">
    <property type="component" value="Unassembled WGS sequence"/>
</dbReference>
<reference evidence="1" key="1">
    <citation type="submission" date="2021-12" db="EMBL/GenBank/DDBJ databases">
        <authorList>
            <person name="Rodrigo-Torres L."/>
            <person name="Arahal R. D."/>
            <person name="Lucena T."/>
        </authorList>
    </citation>
    <scope>NUCLEOTIDE SEQUENCE</scope>
    <source>
        <strain evidence="1">CECT 8267</strain>
    </source>
</reference>
<dbReference type="PANTHER" id="PTHR30348:SF9">
    <property type="entry name" value="UPF0759 PROTEIN YECE"/>
    <property type="match status" value="1"/>
</dbReference>
<comment type="caution">
    <text evidence="1">The sequence shown here is derived from an EMBL/GenBank/DDBJ whole genome shotgun (WGS) entry which is preliminary data.</text>
</comment>
<sequence>MAMQRGRFYIGMPQWSSKHWFNTVYPPATPSSEYLYHYSRVFNAVEGNTTFYSLPSIDTVTTWDEQTEDGFHFNFKLPKSVTHEAGLQHCQQQTSDYFKRLAPLADKLGVFMLQLPANFSPEQLPLLQQFLTTLPQGLKYSVEVRHPAFFQKGEAEKRLNRMLFEAGVDRVMFDSRALFACDDLSEEIIEAKNKKPRLPVHAVALANNPMIRFIGHPQISDNGTFFAPWCQKISAWLAEGRDVSVFFHTADNRLAPQLAMQMLSTIEWQPQDFKLQLLQVPQQRLF</sequence>
<dbReference type="EMBL" id="CAKLPX010000001">
    <property type="protein sequence ID" value="CAH0991683.1"/>
    <property type="molecule type" value="Genomic_DNA"/>
</dbReference>
<gene>
    <name evidence="1" type="ORF">SIN8267_01795</name>
</gene>
<keyword evidence="2" id="KW-1185">Reference proteome</keyword>
<dbReference type="InterPro" id="IPR036520">
    <property type="entry name" value="UPF0759_sf"/>
</dbReference>
<dbReference type="SUPFAM" id="SSF117396">
    <property type="entry name" value="TM1631-like"/>
    <property type="match status" value="1"/>
</dbReference>
<dbReference type="Pfam" id="PF01904">
    <property type="entry name" value="DUF72"/>
    <property type="match status" value="1"/>
</dbReference>
<dbReference type="RefSeq" id="WP_237444323.1">
    <property type="nucleotide sequence ID" value="NZ_CAKLPX010000001.1"/>
</dbReference>